<comment type="caution">
    <text evidence="9">The sequence shown here is derived from an EMBL/GenBank/DDBJ whole genome shotgun (WGS) entry which is preliminary data.</text>
</comment>
<evidence type="ECO:0000256" key="8">
    <source>
        <dbReference type="RuleBase" id="RU000461"/>
    </source>
</evidence>
<dbReference type="GO" id="GO:0016705">
    <property type="term" value="F:oxidoreductase activity, acting on paired donors, with incorporation or reduction of molecular oxygen"/>
    <property type="evidence" value="ECO:0007669"/>
    <property type="project" value="InterPro"/>
</dbReference>
<dbReference type="EMBL" id="BIFT01000001">
    <property type="protein sequence ID" value="GCE26640.1"/>
    <property type="molecule type" value="Genomic_DNA"/>
</dbReference>
<dbReference type="InterPro" id="IPR050196">
    <property type="entry name" value="Cytochrome_P450_Monoox"/>
</dbReference>
<reference evidence="10" key="1">
    <citation type="submission" date="2018-12" db="EMBL/GenBank/DDBJ databases">
        <title>Tengunoibacter tsumagoiensis gen. nov., sp. nov., Dictyobacter kobayashii sp. nov., D. alpinus sp. nov., and D. joshuensis sp. nov. and description of Dictyobacteraceae fam. nov. within the order Ktedonobacterales isolated from Tengu-no-mugimeshi.</title>
        <authorList>
            <person name="Wang C.M."/>
            <person name="Zheng Y."/>
            <person name="Sakai Y."/>
            <person name="Toyoda A."/>
            <person name="Minakuchi Y."/>
            <person name="Abe K."/>
            <person name="Yokota A."/>
            <person name="Yabe S."/>
        </authorList>
    </citation>
    <scope>NUCLEOTIDE SEQUENCE [LARGE SCALE GENOMIC DNA]</scope>
    <source>
        <strain evidence="10">Uno16</strain>
    </source>
</reference>
<evidence type="ECO:0000256" key="1">
    <source>
        <dbReference type="ARBA" id="ARBA00010617"/>
    </source>
</evidence>
<dbReference type="InterPro" id="IPR001128">
    <property type="entry name" value="Cyt_P450"/>
</dbReference>
<dbReference type="GO" id="GO:0005506">
    <property type="term" value="F:iron ion binding"/>
    <property type="evidence" value="ECO:0007669"/>
    <property type="project" value="InterPro"/>
</dbReference>
<dbReference type="Proteomes" id="UP000287171">
    <property type="component" value="Unassembled WGS sequence"/>
</dbReference>
<dbReference type="GO" id="GO:0004497">
    <property type="term" value="F:monooxygenase activity"/>
    <property type="evidence" value="ECO:0007669"/>
    <property type="project" value="UniProtKB-KW"/>
</dbReference>
<keyword evidence="2 7" id="KW-0349">Heme</keyword>
<evidence type="ECO:0000256" key="6">
    <source>
        <dbReference type="ARBA" id="ARBA00023033"/>
    </source>
</evidence>
<dbReference type="RefSeq" id="WP_126627068.1">
    <property type="nucleotide sequence ID" value="NZ_BIFT01000001.1"/>
</dbReference>
<dbReference type="Pfam" id="PF00067">
    <property type="entry name" value="p450"/>
    <property type="match status" value="1"/>
</dbReference>
<comment type="similarity">
    <text evidence="1 8">Belongs to the cytochrome P450 family.</text>
</comment>
<evidence type="ECO:0000256" key="7">
    <source>
        <dbReference type="PIRSR" id="PIRSR602401-1"/>
    </source>
</evidence>
<dbReference type="InterPro" id="IPR017972">
    <property type="entry name" value="Cyt_P450_CS"/>
</dbReference>
<keyword evidence="3 7" id="KW-0479">Metal-binding</keyword>
<dbReference type="PANTHER" id="PTHR24291">
    <property type="entry name" value="CYTOCHROME P450 FAMILY 4"/>
    <property type="match status" value="1"/>
</dbReference>
<keyword evidence="5 7" id="KW-0408">Iron</keyword>
<dbReference type="Gene3D" id="1.10.630.10">
    <property type="entry name" value="Cytochrome P450"/>
    <property type="match status" value="1"/>
</dbReference>
<comment type="cofactor">
    <cofactor evidence="7">
        <name>heme</name>
        <dbReference type="ChEBI" id="CHEBI:30413"/>
    </cofactor>
</comment>
<keyword evidence="6 8" id="KW-0503">Monooxygenase</keyword>
<dbReference type="PANTHER" id="PTHR24291:SF50">
    <property type="entry name" value="BIFUNCTIONAL ALBAFLAVENONE MONOOXYGENASE_TERPENE SYNTHASE"/>
    <property type="match status" value="1"/>
</dbReference>
<proteinExistence type="inferred from homology"/>
<keyword evidence="4 8" id="KW-0560">Oxidoreductase</keyword>
<dbReference type="InterPro" id="IPR036396">
    <property type="entry name" value="Cyt_P450_sf"/>
</dbReference>
<accession>A0A402B5N0</accession>
<sequence length="456" mass="53009">MSDASRIKTALVKNSIPELRSMSRLRELQHNPLQFLSTLTQEYGDIVQIKLFFWPVVIINHPDYIKHVLQENYKNYDKNVPIFNLFRPILGNGLVTNYGGESWLRQRRLMQPAFHRQRLTTLGQLISTATLQQVQHWESKAREQQPVDVAEEMMQLTLNIVGQSLFSLDITSKTTTFGTAFSQANAFLLEYFNRPFPPLSVPTRRNRNFQKDIKSLNKVVYEIVQQRRNNQSQEEDLLSMLIEARDEETGEGMSDQQLRDEVMTLLIAGHETVANALAWSWYLLSQHPEVEQRLHNELDQVLAGRTPTLEDLPQLPYTRMVFEESMRLYPPVWIIMRKSLGEDTIGDYSIPANTYVAWSTYAMHRHPDFWEQPENFYPEHFTAEQVAKRPRHAYIPFSHGPRICIGNNFAMIEAQLVLATIAQRYHMKIVPGHPVEPNPLMTLSPRHGVLMNLYPR</sequence>
<keyword evidence="10" id="KW-1185">Reference proteome</keyword>
<gene>
    <name evidence="9" type="ORF">KDA_21240</name>
</gene>
<protein>
    <submittedName>
        <fullName evidence="9">Cytochrome P450</fullName>
    </submittedName>
</protein>
<dbReference type="PRINTS" id="PR00463">
    <property type="entry name" value="EP450I"/>
</dbReference>
<evidence type="ECO:0000256" key="2">
    <source>
        <dbReference type="ARBA" id="ARBA00022617"/>
    </source>
</evidence>
<evidence type="ECO:0000256" key="4">
    <source>
        <dbReference type="ARBA" id="ARBA00023002"/>
    </source>
</evidence>
<dbReference type="AlphaFoldDB" id="A0A402B5N0"/>
<name>A0A402B5N0_9CHLR</name>
<dbReference type="CDD" id="cd20620">
    <property type="entry name" value="CYP132-like"/>
    <property type="match status" value="1"/>
</dbReference>
<evidence type="ECO:0000256" key="3">
    <source>
        <dbReference type="ARBA" id="ARBA00022723"/>
    </source>
</evidence>
<dbReference type="OrthoDB" id="140159at2"/>
<evidence type="ECO:0000256" key="5">
    <source>
        <dbReference type="ARBA" id="ARBA00023004"/>
    </source>
</evidence>
<dbReference type="PROSITE" id="PS00086">
    <property type="entry name" value="CYTOCHROME_P450"/>
    <property type="match status" value="1"/>
</dbReference>
<evidence type="ECO:0000313" key="10">
    <source>
        <dbReference type="Proteomes" id="UP000287171"/>
    </source>
</evidence>
<evidence type="ECO:0000313" key="9">
    <source>
        <dbReference type="EMBL" id="GCE26640.1"/>
    </source>
</evidence>
<dbReference type="GO" id="GO:0020037">
    <property type="term" value="F:heme binding"/>
    <property type="evidence" value="ECO:0007669"/>
    <property type="project" value="InterPro"/>
</dbReference>
<dbReference type="PRINTS" id="PR00385">
    <property type="entry name" value="P450"/>
</dbReference>
<dbReference type="SUPFAM" id="SSF48264">
    <property type="entry name" value="Cytochrome P450"/>
    <property type="match status" value="1"/>
</dbReference>
<dbReference type="InterPro" id="IPR002401">
    <property type="entry name" value="Cyt_P450_E_grp-I"/>
</dbReference>
<organism evidence="9 10">
    <name type="scientific">Dictyobacter alpinus</name>
    <dbReference type="NCBI Taxonomy" id="2014873"/>
    <lineage>
        <taxon>Bacteria</taxon>
        <taxon>Bacillati</taxon>
        <taxon>Chloroflexota</taxon>
        <taxon>Ktedonobacteria</taxon>
        <taxon>Ktedonobacterales</taxon>
        <taxon>Dictyobacteraceae</taxon>
        <taxon>Dictyobacter</taxon>
    </lineage>
</organism>
<feature type="binding site" description="axial binding residue" evidence="7">
    <location>
        <position position="404"/>
    </location>
    <ligand>
        <name>heme</name>
        <dbReference type="ChEBI" id="CHEBI:30413"/>
    </ligand>
    <ligandPart>
        <name>Fe</name>
        <dbReference type="ChEBI" id="CHEBI:18248"/>
    </ligandPart>
</feature>